<dbReference type="EMBL" id="GL379878">
    <property type="protein sequence ID" value="EGT59884.1"/>
    <property type="molecule type" value="Genomic_DNA"/>
</dbReference>
<dbReference type="HOGENOM" id="CLU_414031_0_0_1"/>
<gene>
    <name evidence="1" type="ORF">CAEBREN_31813</name>
</gene>
<organism evidence="2">
    <name type="scientific">Caenorhabditis brenneri</name>
    <name type="common">Nematode worm</name>
    <dbReference type="NCBI Taxonomy" id="135651"/>
    <lineage>
        <taxon>Eukaryota</taxon>
        <taxon>Metazoa</taxon>
        <taxon>Ecdysozoa</taxon>
        <taxon>Nematoda</taxon>
        <taxon>Chromadorea</taxon>
        <taxon>Rhabditida</taxon>
        <taxon>Rhabditina</taxon>
        <taxon>Rhabditomorpha</taxon>
        <taxon>Rhabditoidea</taxon>
        <taxon>Rhabditidae</taxon>
        <taxon>Peloderinae</taxon>
        <taxon>Caenorhabditis</taxon>
    </lineage>
</organism>
<evidence type="ECO:0000313" key="1">
    <source>
        <dbReference type="EMBL" id="EGT59884.1"/>
    </source>
</evidence>
<evidence type="ECO:0000313" key="2">
    <source>
        <dbReference type="Proteomes" id="UP000008068"/>
    </source>
</evidence>
<protein>
    <submittedName>
        <fullName evidence="1">Uncharacterized protein</fullName>
    </submittedName>
</protein>
<accession>G0NG67</accession>
<dbReference type="InParanoid" id="G0NG67"/>
<reference evidence="2" key="1">
    <citation type="submission" date="2011-07" db="EMBL/GenBank/DDBJ databases">
        <authorList>
            <consortium name="Caenorhabditis brenneri Sequencing and Analysis Consortium"/>
            <person name="Wilson R.K."/>
        </authorList>
    </citation>
    <scope>NUCLEOTIDE SEQUENCE [LARGE SCALE GENOMIC DNA]</scope>
    <source>
        <strain evidence="2">PB2801</strain>
    </source>
</reference>
<name>G0NG67_CAEBE</name>
<dbReference type="STRING" id="135651.G0NG67"/>
<proteinExistence type="predicted"/>
<dbReference type="OrthoDB" id="5854136at2759"/>
<dbReference type="Proteomes" id="UP000008068">
    <property type="component" value="Unassembled WGS sequence"/>
</dbReference>
<dbReference type="AlphaFoldDB" id="G0NG67"/>
<keyword evidence="2" id="KW-1185">Reference proteome</keyword>
<sequence length="121" mass="13990">MAKSLLEYYVNMLKDCKGQKPANFEDTSRGVLLALIKERPTIWNCSAKLNKDDVLASIYQCSAVLSNMAPCFNIWAVIEKWCWIVEIYVRCSMIQPAHEWRYNNALDFLKPFANANYPYLG</sequence>